<feature type="transmembrane region" description="Helical" evidence="1">
    <location>
        <begin position="77"/>
        <end position="98"/>
    </location>
</feature>
<dbReference type="RefSeq" id="WP_165138052.1">
    <property type="nucleotide sequence ID" value="NZ_JAALLT010000001.1"/>
</dbReference>
<keyword evidence="1" id="KW-0812">Transmembrane</keyword>
<dbReference type="EMBL" id="JAALLT010000001">
    <property type="protein sequence ID" value="NGP75064.1"/>
    <property type="molecule type" value="Genomic_DNA"/>
</dbReference>
<feature type="transmembrane region" description="Helical" evidence="1">
    <location>
        <begin position="141"/>
        <end position="160"/>
    </location>
</feature>
<protein>
    <submittedName>
        <fullName evidence="2">Uncharacterized protein</fullName>
    </submittedName>
</protein>
<gene>
    <name evidence="2" type="ORF">G3570_00350</name>
</gene>
<keyword evidence="1" id="KW-0472">Membrane</keyword>
<dbReference type="InterPro" id="IPR045708">
    <property type="entry name" value="DUF6064"/>
</dbReference>
<sequence length="222" mass="25297">MGPLPFTVDQFLQVFAEYNRSIWPAQPVAYALGGMAVWLMVSDKQKANRWINLILGVFWLWMGWIYHITFFTEINTAAYVFGSLFLLQGVVFLMLVWLKDRVVYSFRKDAYGMVGTLFILYGMVIYPLLGYALGHVYPQSPVFGVAPCPTTIFTFGMLLHTKGKVPIWLLIIPVLWSLIGFSAAFRLTIYEDMGLVLAGVVGITMLIIRNRRNKRGYAYSHS</sequence>
<dbReference type="Proteomes" id="UP000473278">
    <property type="component" value="Unassembled WGS sequence"/>
</dbReference>
<proteinExistence type="predicted"/>
<feature type="transmembrane region" description="Helical" evidence="1">
    <location>
        <begin position="53"/>
        <end position="71"/>
    </location>
</feature>
<keyword evidence="3" id="KW-1185">Reference proteome</keyword>
<accession>A0A6M1SVT4</accession>
<feature type="transmembrane region" description="Helical" evidence="1">
    <location>
        <begin position="167"/>
        <end position="187"/>
    </location>
</feature>
<comment type="caution">
    <text evidence="2">The sequence shown here is derived from an EMBL/GenBank/DDBJ whole genome shotgun (WGS) entry which is preliminary data.</text>
</comment>
<feature type="transmembrane region" description="Helical" evidence="1">
    <location>
        <begin position="22"/>
        <end position="41"/>
    </location>
</feature>
<dbReference type="Pfam" id="PF19540">
    <property type="entry name" value="DUF6064"/>
    <property type="match status" value="1"/>
</dbReference>
<dbReference type="AlphaFoldDB" id="A0A6M1SVT4"/>
<feature type="transmembrane region" description="Helical" evidence="1">
    <location>
        <begin position="110"/>
        <end position="129"/>
    </location>
</feature>
<organism evidence="2 3">
    <name type="scientific">Halalkalibaculum roseum</name>
    <dbReference type="NCBI Taxonomy" id="2709311"/>
    <lineage>
        <taxon>Bacteria</taxon>
        <taxon>Pseudomonadati</taxon>
        <taxon>Balneolota</taxon>
        <taxon>Balneolia</taxon>
        <taxon>Balneolales</taxon>
        <taxon>Balneolaceae</taxon>
        <taxon>Halalkalibaculum</taxon>
    </lineage>
</organism>
<name>A0A6M1SVT4_9BACT</name>
<evidence type="ECO:0000256" key="1">
    <source>
        <dbReference type="SAM" id="Phobius"/>
    </source>
</evidence>
<feature type="transmembrane region" description="Helical" evidence="1">
    <location>
        <begin position="193"/>
        <end position="210"/>
    </location>
</feature>
<evidence type="ECO:0000313" key="2">
    <source>
        <dbReference type="EMBL" id="NGP75064.1"/>
    </source>
</evidence>
<evidence type="ECO:0000313" key="3">
    <source>
        <dbReference type="Proteomes" id="UP000473278"/>
    </source>
</evidence>
<reference evidence="2 3" key="1">
    <citation type="submission" date="2020-02" db="EMBL/GenBank/DDBJ databases">
        <title>Balneolaceae bacterium YR4-1, complete genome.</title>
        <authorList>
            <person name="Li Y."/>
            <person name="Wu S."/>
        </authorList>
    </citation>
    <scope>NUCLEOTIDE SEQUENCE [LARGE SCALE GENOMIC DNA]</scope>
    <source>
        <strain evidence="2 3">YR4-1</strain>
    </source>
</reference>
<keyword evidence="1" id="KW-1133">Transmembrane helix</keyword>